<accession>A0A841L0H7</accession>
<dbReference type="Gene3D" id="3.90.660.10">
    <property type="match status" value="1"/>
</dbReference>
<dbReference type="PANTHER" id="PTHR43563">
    <property type="entry name" value="AMINE OXIDASE"/>
    <property type="match status" value="1"/>
</dbReference>
<evidence type="ECO:0000256" key="1">
    <source>
        <dbReference type="ARBA" id="ARBA00005995"/>
    </source>
</evidence>
<gene>
    <name evidence="3" type="ORF">FHS79_000330</name>
</gene>
<dbReference type="Proteomes" id="UP000538147">
    <property type="component" value="Unassembled WGS sequence"/>
</dbReference>
<sequence>MISRRALLAAGVASAVPVRARSAGLTAGLDVIVIGAGLAGLNAALLLEEHGLRVQVLEASQRVGGRVLSLPQVPGTPEAGANVIGRGYARLVDRAESLGVALRRTDANDPAAAGLRIAFGGRLIAQNAWEGDAANPFAGRLRALPPWVAGSAALRALNPLKGPEDWRAPAFTRLDIAVAELLAPQGWSDAALRLGFGINPGYARDATDLNALMAMQIQTSLAGMIAAGPGIFGAVGGNDRIPAAMAAALKTPVRFGARVAAIDVDTQGADVQLADGQRLHARAAVMALPAPALRRVVIRPLLPRAQRHAIDSLPYNAVTQVHF</sequence>
<dbReference type="AlphaFoldDB" id="A0A841L0H7"/>
<dbReference type="PANTHER" id="PTHR43563:SF1">
    <property type="entry name" value="AMINE OXIDASE [FLAVIN-CONTAINING] B"/>
    <property type="match status" value="1"/>
</dbReference>
<dbReference type="SUPFAM" id="SSF51905">
    <property type="entry name" value="FAD/NAD(P)-binding domain"/>
    <property type="match status" value="1"/>
</dbReference>
<name>A0A841L0H7_9SPHN</name>
<dbReference type="InterPro" id="IPR002937">
    <property type="entry name" value="Amino_oxidase"/>
</dbReference>
<dbReference type="Pfam" id="PF01593">
    <property type="entry name" value="Amino_oxidase"/>
    <property type="match status" value="1"/>
</dbReference>
<comment type="similarity">
    <text evidence="1">Belongs to the flavin monoamine oxidase family.</text>
</comment>
<evidence type="ECO:0000259" key="2">
    <source>
        <dbReference type="Pfam" id="PF01593"/>
    </source>
</evidence>
<dbReference type="InterPro" id="IPR036188">
    <property type="entry name" value="FAD/NAD-bd_sf"/>
</dbReference>
<dbReference type="GO" id="GO:0016491">
    <property type="term" value="F:oxidoreductase activity"/>
    <property type="evidence" value="ECO:0007669"/>
    <property type="project" value="InterPro"/>
</dbReference>
<protein>
    <submittedName>
        <fullName evidence="3">Monoamine oxidase</fullName>
    </submittedName>
</protein>
<comment type="caution">
    <text evidence="3">The sequence shown here is derived from an EMBL/GenBank/DDBJ whole genome shotgun (WGS) entry which is preliminary data.</text>
</comment>
<evidence type="ECO:0000313" key="4">
    <source>
        <dbReference type="Proteomes" id="UP000538147"/>
    </source>
</evidence>
<dbReference type="Gene3D" id="3.50.50.60">
    <property type="entry name" value="FAD/NAD(P)-binding domain"/>
    <property type="match status" value="1"/>
</dbReference>
<evidence type="ECO:0000313" key="3">
    <source>
        <dbReference type="EMBL" id="MBB6226177.1"/>
    </source>
</evidence>
<dbReference type="EMBL" id="JACIIV010000002">
    <property type="protein sequence ID" value="MBB6226177.1"/>
    <property type="molecule type" value="Genomic_DNA"/>
</dbReference>
<keyword evidence="4" id="KW-1185">Reference proteome</keyword>
<dbReference type="Gene3D" id="1.10.405.10">
    <property type="entry name" value="Guanine Nucleotide Dissociation Inhibitor, domain 1"/>
    <property type="match status" value="1"/>
</dbReference>
<organism evidence="3 4">
    <name type="scientific">Polymorphobacter multimanifer</name>
    <dbReference type="NCBI Taxonomy" id="1070431"/>
    <lineage>
        <taxon>Bacteria</taxon>
        <taxon>Pseudomonadati</taxon>
        <taxon>Pseudomonadota</taxon>
        <taxon>Alphaproteobacteria</taxon>
        <taxon>Sphingomonadales</taxon>
        <taxon>Sphingosinicellaceae</taxon>
        <taxon>Polymorphobacter</taxon>
    </lineage>
</organism>
<reference evidence="3 4" key="1">
    <citation type="submission" date="2020-08" db="EMBL/GenBank/DDBJ databases">
        <title>Genomic Encyclopedia of Type Strains, Phase IV (KMG-IV): sequencing the most valuable type-strain genomes for metagenomic binning, comparative biology and taxonomic classification.</title>
        <authorList>
            <person name="Goeker M."/>
        </authorList>
    </citation>
    <scope>NUCLEOTIDE SEQUENCE [LARGE SCALE GENOMIC DNA]</scope>
    <source>
        <strain evidence="3 4">DSM 102189</strain>
    </source>
</reference>
<feature type="domain" description="Amine oxidase" evidence="2">
    <location>
        <begin position="38"/>
        <end position="323"/>
    </location>
</feature>
<proteinExistence type="inferred from homology"/>
<dbReference type="InterPro" id="IPR050703">
    <property type="entry name" value="Flavin_MAO"/>
</dbReference>